<dbReference type="Proteomes" id="UP001529235">
    <property type="component" value="Unassembled WGS sequence"/>
</dbReference>
<dbReference type="NCBIfam" id="TIGR01484">
    <property type="entry name" value="HAD-SF-IIB"/>
    <property type="match status" value="1"/>
</dbReference>
<dbReference type="Gene3D" id="3.40.50.1000">
    <property type="entry name" value="HAD superfamily/HAD-like"/>
    <property type="match status" value="1"/>
</dbReference>
<proteinExistence type="predicted"/>
<dbReference type="Gene3D" id="3.90.1070.10">
    <property type="match status" value="1"/>
</dbReference>
<dbReference type="InterPro" id="IPR036412">
    <property type="entry name" value="HAD-like_sf"/>
</dbReference>
<evidence type="ECO:0000256" key="1">
    <source>
        <dbReference type="NCBIfam" id="TIGR01487"/>
    </source>
</evidence>
<dbReference type="InterPro" id="IPR006379">
    <property type="entry name" value="HAD-SF_hydro_IIB"/>
</dbReference>
<dbReference type="PANTHER" id="PTHR10000:SF8">
    <property type="entry name" value="HAD SUPERFAMILY HYDROLASE-LIKE, TYPE 3"/>
    <property type="match status" value="1"/>
</dbReference>
<dbReference type="InterPro" id="IPR023214">
    <property type="entry name" value="HAD_sf"/>
</dbReference>
<keyword evidence="2" id="KW-0378">Hydrolase</keyword>
<sequence length="253" mass="28132">MSIDIIKTISDYLKGSRPSAIFIDIDGVLTIERGSYVLDLELIELLRKVMAYGIPVCLVSGNAYPTVLTLQRYLGLTPIFVAENGCVIQVGRELIKLCRESLDSLVEDIEKSFSLKRSTSNLYRLCDRAFHVPEHIKSNPAMARKLESSIMEKYPHIYALYTGYVLHIYPRYCSKSSAIKIIADKTNIDLNKSIAIGDSVTDVDMIKAVGIGIVVGDADEDAKKEAKIVLPFNASTSTKYFISALLNYISQHV</sequence>
<reference evidence="2 3" key="1">
    <citation type="submission" date="2023-05" db="EMBL/GenBank/DDBJ databases">
        <title>A new hyperthermophilic archaea 'Ignisphaera cupida' sp. nov. and description of the family 'Ignisphaeraceae' fam. nov.</title>
        <authorList>
            <person name="Podosokorskaya O.A."/>
            <person name="Elcheninov A.G."/>
            <person name="Klukina A."/>
            <person name="Merkel A.Y."/>
        </authorList>
    </citation>
    <scope>NUCLEOTIDE SEQUENCE [LARGE SCALE GENOMIC DNA]</scope>
    <source>
        <strain evidence="2 3">4213-co</strain>
    </source>
</reference>
<keyword evidence="3" id="KW-1185">Reference proteome</keyword>
<dbReference type="SUPFAM" id="SSF56784">
    <property type="entry name" value="HAD-like"/>
    <property type="match status" value="1"/>
</dbReference>
<organism evidence="2 3">
    <name type="scientific">Ignisphaera cupida</name>
    <dbReference type="NCBI Taxonomy" id="3050454"/>
    <lineage>
        <taxon>Archaea</taxon>
        <taxon>Thermoproteota</taxon>
        <taxon>Thermoprotei</taxon>
        <taxon>Desulfurococcales</taxon>
        <taxon>Desulfurococcaceae</taxon>
        <taxon>Ignisphaera</taxon>
    </lineage>
</organism>
<gene>
    <name evidence="2" type="ORF">QPL79_06515</name>
</gene>
<dbReference type="EMBL" id="JASNVW010000003">
    <property type="protein sequence ID" value="MDK6029013.1"/>
    <property type="molecule type" value="Genomic_DNA"/>
</dbReference>
<dbReference type="RefSeq" id="WP_285273995.1">
    <property type="nucleotide sequence ID" value="NZ_JASNVW010000003.1"/>
</dbReference>
<dbReference type="AlphaFoldDB" id="A0ABD4Z8W9"/>
<evidence type="ECO:0000313" key="2">
    <source>
        <dbReference type="EMBL" id="MDK6029013.1"/>
    </source>
</evidence>
<comment type="caution">
    <text evidence="2">The sequence shown here is derived from an EMBL/GenBank/DDBJ whole genome shotgun (WGS) entry which is preliminary data.</text>
</comment>
<dbReference type="GO" id="GO:0008967">
    <property type="term" value="F:phosphoglycolate phosphatase activity"/>
    <property type="evidence" value="ECO:0007669"/>
    <property type="project" value="UniProtKB-UniRule"/>
</dbReference>
<accession>A0ABD4Z8W9</accession>
<dbReference type="Pfam" id="PF08282">
    <property type="entry name" value="Hydrolase_3"/>
    <property type="match status" value="2"/>
</dbReference>
<evidence type="ECO:0000313" key="3">
    <source>
        <dbReference type="Proteomes" id="UP001529235"/>
    </source>
</evidence>
<dbReference type="PANTHER" id="PTHR10000">
    <property type="entry name" value="PHOSPHOSERINE PHOSPHATASE"/>
    <property type="match status" value="1"/>
</dbReference>
<dbReference type="EC" id="3.1.3.18" evidence="1"/>
<name>A0ABD4Z8W9_9CREN</name>
<dbReference type="NCBIfam" id="TIGR01487">
    <property type="entry name" value="Pglycolate_arch"/>
    <property type="match status" value="1"/>
</dbReference>
<protein>
    <recommendedName>
        <fullName evidence="1">Phosphoglycolate phosphatase</fullName>
        <ecNumber evidence="1">3.1.3.18</ecNumber>
    </recommendedName>
</protein>